<keyword evidence="5" id="KW-1185">Reference proteome</keyword>
<feature type="signal peptide" evidence="2">
    <location>
        <begin position="1"/>
        <end position="19"/>
    </location>
</feature>
<dbReference type="InterPro" id="IPR050546">
    <property type="entry name" value="Glycosyl_Hydrlase_16"/>
</dbReference>
<evidence type="ECO:0000313" key="5">
    <source>
        <dbReference type="Proteomes" id="UP000241421"/>
    </source>
</evidence>
<comment type="caution">
    <text evidence="4">The sequence shown here is derived from an EMBL/GenBank/DDBJ whole genome shotgun (WGS) entry which is preliminary data.</text>
</comment>
<dbReference type="InterPro" id="IPR013320">
    <property type="entry name" value="ConA-like_dom_sf"/>
</dbReference>
<comment type="similarity">
    <text evidence="1">Belongs to the glycosyl hydrolase 16 family.</text>
</comment>
<dbReference type="PROSITE" id="PS51762">
    <property type="entry name" value="GH16_2"/>
    <property type="match status" value="1"/>
</dbReference>
<dbReference type="Pfam" id="PF00722">
    <property type="entry name" value="Glyco_hydro_16"/>
    <property type="match status" value="1"/>
</dbReference>
<evidence type="ECO:0000256" key="2">
    <source>
        <dbReference type="SAM" id="SignalP"/>
    </source>
</evidence>
<protein>
    <submittedName>
        <fullName evidence="4">Glycoside hydrolase family 16 protein</fullName>
    </submittedName>
</protein>
<sequence length="295" mass="31893">MPIIVAGLCALSACGGGSAASPAAPVPVPPAPAPVTPAPPAPPAMPAGGVPASWRLVWSDEFDVAGLPDPAKWDYDTSRNKQGWHNNELQYYSRARLDNSRVADGKLVITALKEKLTGAADYGGQSYTSARLFTRGKIDWTYGYFEIRAKLPCGLGTWPAIWTLGSKGAWPADGEIDIMEHVGKTPGQVLGSVHTGAYNWPMNTQKTVTTTVADACDAFHNYQLRWDAEQVVIGVDNRNFFQFVNPKDGDNAKWPFSNPQYLLLNVALGGDLGGPVDDAIFPVQMEVEYVRVYQP</sequence>
<dbReference type="PANTHER" id="PTHR10963:SF55">
    <property type="entry name" value="GLYCOSIDE HYDROLASE FAMILY 16 PROTEIN"/>
    <property type="match status" value="1"/>
</dbReference>
<name>A0A2U2HDD3_9BURK</name>
<dbReference type="CDD" id="cd08023">
    <property type="entry name" value="GH16_laminarinase_like"/>
    <property type="match status" value="1"/>
</dbReference>
<accession>A0A2U2HDD3</accession>
<proteinExistence type="inferred from homology"/>
<dbReference type="EMBL" id="PXWF02000321">
    <property type="protein sequence ID" value="PWF40989.1"/>
    <property type="molecule type" value="Genomic_DNA"/>
</dbReference>
<dbReference type="GO" id="GO:0004553">
    <property type="term" value="F:hydrolase activity, hydrolyzing O-glycosyl compounds"/>
    <property type="evidence" value="ECO:0007669"/>
    <property type="project" value="InterPro"/>
</dbReference>
<dbReference type="GO" id="GO:0005975">
    <property type="term" value="P:carbohydrate metabolic process"/>
    <property type="evidence" value="ECO:0007669"/>
    <property type="project" value="InterPro"/>
</dbReference>
<dbReference type="Proteomes" id="UP000241421">
    <property type="component" value="Unassembled WGS sequence"/>
</dbReference>
<gene>
    <name evidence="4" type="ORF">C7C56_025535</name>
</gene>
<evidence type="ECO:0000259" key="3">
    <source>
        <dbReference type="PROSITE" id="PS51762"/>
    </source>
</evidence>
<feature type="chain" id="PRO_5015613655" evidence="2">
    <location>
        <begin position="20"/>
        <end position="295"/>
    </location>
</feature>
<dbReference type="InterPro" id="IPR000757">
    <property type="entry name" value="Beta-glucanase-like"/>
</dbReference>
<dbReference type="Gene3D" id="2.60.120.200">
    <property type="match status" value="1"/>
</dbReference>
<organism evidence="4 5">
    <name type="scientific">Massilia glaciei</name>
    <dbReference type="NCBI Taxonomy" id="1524097"/>
    <lineage>
        <taxon>Bacteria</taxon>
        <taxon>Pseudomonadati</taxon>
        <taxon>Pseudomonadota</taxon>
        <taxon>Betaproteobacteria</taxon>
        <taxon>Burkholderiales</taxon>
        <taxon>Oxalobacteraceae</taxon>
        <taxon>Telluria group</taxon>
        <taxon>Massilia</taxon>
    </lineage>
</organism>
<keyword evidence="2" id="KW-0732">Signal</keyword>
<reference evidence="4 5" key="1">
    <citation type="submission" date="2018-04" db="EMBL/GenBank/DDBJ databases">
        <title>Massilia violaceinigra sp. nov., a novel purple-pigmented bacterium isolated from Tianshan glacier, Xinjiang, China.</title>
        <authorList>
            <person name="Wang H."/>
        </authorList>
    </citation>
    <scope>NUCLEOTIDE SEQUENCE [LARGE SCALE GENOMIC DNA]</scope>
    <source>
        <strain evidence="4 5">B448-2</strain>
    </source>
</reference>
<dbReference type="PANTHER" id="PTHR10963">
    <property type="entry name" value="GLYCOSYL HYDROLASE-RELATED"/>
    <property type="match status" value="1"/>
</dbReference>
<evidence type="ECO:0000313" key="4">
    <source>
        <dbReference type="EMBL" id="PWF40989.1"/>
    </source>
</evidence>
<dbReference type="SUPFAM" id="SSF49899">
    <property type="entry name" value="Concanavalin A-like lectins/glucanases"/>
    <property type="match status" value="1"/>
</dbReference>
<keyword evidence="4" id="KW-0378">Hydrolase</keyword>
<feature type="domain" description="GH16" evidence="3">
    <location>
        <begin position="19"/>
        <end position="295"/>
    </location>
</feature>
<dbReference type="OrthoDB" id="9809583at2"/>
<dbReference type="AlphaFoldDB" id="A0A2U2HDD3"/>
<evidence type="ECO:0000256" key="1">
    <source>
        <dbReference type="ARBA" id="ARBA00006865"/>
    </source>
</evidence>